<reference evidence="1 2" key="1">
    <citation type="submission" date="2021-06" db="EMBL/GenBank/DDBJ databases">
        <authorList>
            <person name="Palmer J.M."/>
        </authorList>
    </citation>
    <scope>NUCLEOTIDE SEQUENCE [LARGE SCALE GENOMIC DNA]</scope>
    <source>
        <strain evidence="1 2">GA_2019</strain>
        <tissue evidence="1">Muscle</tissue>
    </source>
</reference>
<dbReference type="Proteomes" id="UP001476798">
    <property type="component" value="Unassembled WGS sequence"/>
</dbReference>
<dbReference type="EMBL" id="JAHRIO010086328">
    <property type="protein sequence ID" value="MEQ2186832.1"/>
    <property type="molecule type" value="Genomic_DNA"/>
</dbReference>
<keyword evidence="2" id="KW-1185">Reference proteome</keyword>
<organism evidence="1 2">
    <name type="scientific">Goodea atripinnis</name>
    <dbReference type="NCBI Taxonomy" id="208336"/>
    <lineage>
        <taxon>Eukaryota</taxon>
        <taxon>Metazoa</taxon>
        <taxon>Chordata</taxon>
        <taxon>Craniata</taxon>
        <taxon>Vertebrata</taxon>
        <taxon>Euteleostomi</taxon>
        <taxon>Actinopterygii</taxon>
        <taxon>Neopterygii</taxon>
        <taxon>Teleostei</taxon>
        <taxon>Neoteleostei</taxon>
        <taxon>Acanthomorphata</taxon>
        <taxon>Ovalentaria</taxon>
        <taxon>Atherinomorphae</taxon>
        <taxon>Cyprinodontiformes</taxon>
        <taxon>Goodeidae</taxon>
        <taxon>Goodea</taxon>
    </lineage>
</organism>
<proteinExistence type="predicted"/>
<accession>A0ABV0PUD0</accession>
<protein>
    <submittedName>
        <fullName evidence="1">Uncharacterized protein</fullName>
    </submittedName>
</protein>
<name>A0ABV0PUD0_9TELE</name>
<evidence type="ECO:0000313" key="2">
    <source>
        <dbReference type="Proteomes" id="UP001476798"/>
    </source>
</evidence>
<evidence type="ECO:0000313" key="1">
    <source>
        <dbReference type="EMBL" id="MEQ2186832.1"/>
    </source>
</evidence>
<sequence>MSKSRKVLGKILQAEQHLAPERTVVQKNQLYPPQEEEFPKKNKSESKVTELLQPAATLSGAILEFTAEITYPVLTKEDTPFIPMHMHYNKRGATKHKYFIGTIDLIFLKMYLIFS</sequence>
<gene>
    <name evidence="1" type="ORF">GOODEAATRI_032818</name>
</gene>
<comment type="caution">
    <text evidence="1">The sequence shown here is derived from an EMBL/GenBank/DDBJ whole genome shotgun (WGS) entry which is preliminary data.</text>
</comment>